<keyword evidence="6 11" id="KW-0812">Transmembrane</keyword>
<comment type="subcellular location">
    <subcellularLocation>
        <location evidence="1">Cell inner membrane</location>
        <topology evidence="1">Single-pass membrane protein</topology>
    </subcellularLocation>
</comment>
<dbReference type="GO" id="GO:0005886">
    <property type="term" value="C:plasma membrane"/>
    <property type="evidence" value="ECO:0007669"/>
    <property type="project" value="UniProtKB-SubCell"/>
</dbReference>
<evidence type="ECO:0000256" key="7">
    <source>
        <dbReference type="ARBA" id="ARBA00022989"/>
    </source>
</evidence>
<evidence type="ECO:0000256" key="8">
    <source>
        <dbReference type="ARBA" id="ARBA00023136"/>
    </source>
</evidence>
<dbReference type="AlphaFoldDB" id="A0AA95SK16"/>
<dbReference type="InterPro" id="IPR045584">
    <property type="entry name" value="Pilin-like"/>
</dbReference>
<dbReference type="RefSeq" id="WP_285231671.1">
    <property type="nucleotide sequence ID" value="NZ_CP116346.1"/>
</dbReference>
<dbReference type="InterPro" id="IPR022346">
    <property type="entry name" value="T2SS_GspH"/>
</dbReference>
<keyword evidence="4" id="KW-0488">Methylation</keyword>
<evidence type="ECO:0000256" key="10">
    <source>
        <dbReference type="ARBA" id="ARBA00030775"/>
    </source>
</evidence>
<sequence length="158" mass="16574">MHRAATNCGMTLVELMVTLVVVAILMAVAVPGAVDLFRRLRIEGVANELGTDLQYARSESIRRREDVTLVSSADGSSYRLKGLTSGIVLKTVDLPSGASLSQGVTIRFESLRGSAAATGSIDVTVSGTTAKLTLAVDEVGRVTTCIAEGSFMGRIKPC</sequence>
<evidence type="ECO:0000256" key="2">
    <source>
        <dbReference type="ARBA" id="ARBA00021549"/>
    </source>
</evidence>
<evidence type="ECO:0000256" key="3">
    <source>
        <dbReference type="ARBA" id="ARBA00022475"/>
    </source>
</evidence>
<evidence type="ECO:0000256" key="9">
    <source>
        <dbReference type="ARBA" id="ARBA00025772"/>
    </source>
</evidence>
<dbReference type="KEGG" id="pais:PFX98_16980"/>
<evidence type="ECO:0000256" key="4">
    <source>
        <dbReference type="ARBA" id="ARBA00022481"/>
    </source>
</evidence>
<dbReference type="Pfam" id="PF12019">
    <property type="entry name" value="GspH"/>
    <property type="match status" value="1"/>
</dbReference>
<dbReference type="NCBIfam" id="TIGR02532">
    <property type="entry name" value="IV_pilin_GFxxxE"/>
    <property type="match status" value="1"/>
</dbReference>
<organism evidence="13 14">
    <name type="scientific">Paucibacter sediminis</name>
    <dbReference type="NCBI Taxonomy" id="3019553"/>
    <lineage>
        <taxon>Bacteria</taxon>
        <taxon>Pseudomonadati</taxon>
        <taxon>Pseudomonadota</taxon>
        <taxon>Betaproteobacteria</taxon>
        <taxon>Burkholderiales</taxon>
        <taxon>Sphaerotilaceae</taxon>
        <taxon>Roseateles</taxon>
    </lineage>
</organism>
<keyword evidence="7 11" id="KW-1133">Transmembrane helix</keyword>
<evidence type="ECO:0000256" key="11">
    <source>
        <dbReference type="SAM" id="Phobius"/>
    </source>
</evidence>
<dbReference type="GO" id="GO:0015627">
    <property type="term" value="C:type II protein secretion system complex"/>
    <property type="evidence" value="ECO:0007669"/>
    <property type="project" value="InterPro"/>
</dbReference>
<feature type="transmembrane region" description="Helical" evidence="11">
    <location>
        <begin position="12"/>
        <end position="34"/>
    </location>
</feature>
<keyword evidence="3" id="KW-1003">Cell membrane</keyword>
<accession>A0AA95SK16</accession>
<dbReference type="InterPro" id="IPR012902">
    <property type="entry name" value="N_methyl_site"/>
</dbReference>
<comment type="similarity">
    <text evidence="9">Belongs to the GSP H family.</text>
</comment>
<evidence type="ECO:0000256" key="1">
    <source>
        <dbReference type="ARBA" id="ARBA00004377"/>
    </source>
</evidence>
<gene>
    <name evidence="13" type="ORF">PFX98_16980</name>
</gene>
<keyword evidence="5" id="KW-0997">Cell inner membrane</keyword>
<dbReference type="GO" id="GO:0015628">
    <property type="term" value="P:protein secretion by the type II secretion system"/>
    <property type="evidence" value="ECO:0007669"/>
    <property type="project" value="InterPro"/>
</dbReference>
<evidence type="ECO:0000256" key="6">
    <source>
        <dbReference type="ARBA" id="ARBA00022692"/>
    </source>
</evidence>
<keyword evidence="14" id="KW-1185">Reference proteome</keyword>
<evidence type="ECO:0000313" key="14">
    <source>
        <dbReference type="Proteomes" id="UP001177769"/>
    </source>
</evidence>
<proteinExistence type="inferred from homology"/>
<feature type="domain" description="General secretion pathway GspH" evidence="12">
    <location>
        <begin position="46"/>
        <end position="138"/>
    </location>
</feature>
<protein>
    <recommendedName>
        <fullName evidence="2">Type II secretion system protein H</fullName>
    </recommendedName>
    <alternativeName>
        <fullName evidence="10">General secretion pathway protein H</fullName>
    </alternativeName>
</protein>
<reference evidence="13" key="1">
    <citation type="submission" date="2023-01" db="EMBL/GenBank/DDBJ databases">
        <title>Whole genome sequence of Paucibacter sp. S2-9 isolated from pond sediment.</title>
        <authorList>
            <person name="Jung J.Y."/>
        </authorList>
    </citation>
    <scope>NUCLEOTIDE SEQUENCE</scope>
    <source>
        <strain evidence="13">S2-9</strain>
    </source>
</reference>
<keyword evidence="8 11" id="KW-0472">Membrane</keyword>
<dbReference type="Pfam" id="PF07963">
    <property type="entry name" value="N_methyl"/>
    <property type="match status" value="1"/>
</dbReference>
<dbReference type="SUPFAM" id="SSF54523">
    <property type="entry name" value="Pili subunits"/>
    <property type="match status" value="1"/>
</dbReference>
<dbReference type="Proteomes" id="UP001177769">
    <property type="component" value="Chromosome"/>
</dbReference>
<evidence type="ECO:0000313" key="13">
    <source>
        <dbReference type="EMBL" id="WIT10598.1"/>
    </source>
</evidence>
<evidence type="ECO:0000259" key="12">
    <source>
        <dbReference type="Pfam" id="PF12019"/>
    </source>
</evidence>
<evidence type="ECO:0000256" key="5">
    <source>
        <dbReference type="ARBA" id="ARBA00022519"/>
    </source>
</evidence>
<dbReference type="EMBL" id="CP116346">
    <property type="protein sequence ID" value="WIT10598.1"/>
    <property type="molecule type" value="Genomic_DNA"/>
</dbReference>
<name>A0AA95SK16_9BURK</name>
<dbReference type="Gene3D" id="3.30.700.10">
    <property type="entry name" value="Glycoprotein, Type 4 Pilin"/>
    <property type="match status" value="1"/>
</dbReference>